<dbReference type="RefSeq" id="XP_074202825.1">
    <property type="nucleotide sequence ID" value="XM_074346724.1"/>
</dbReference>
<organism evidence="1 2">
    <name type="scientific">Camelus bactrianus</name>
    <name type="common">Bactrian camel</name>
    <dbReference type="NCBI Taxonomy" id="9837"/>
    <lineage>
        <taxon>Eukaryota</taxon>
        <taxon>Metazoa</taxon>
        <taxon>Chordata</taxon>
        <taxon>Craniata</taxon>
        <taxon>Vertebrata</taxon>
        <taxon>Euteleostomi</taxon>
        <taxon>Mammalia</taxon>
        <taxon>Eutheria</taxon>
        <taxon>Laurasiatheria</taxon>
        <taxon>Artiodactyla</taxon>
        <taxon>Tylopoda</taxon>
        <taxon>Camelidae</taxon>
        <taxon>Camelus</taxon>
    </lineage>
</organism>
<reference evidence="2" key="1">
    <citation type="submission" date="2025-08" db="UniProtKB">
        <authorList>
            <consortium name="RefSeq"/>
        </authorList>
    </citation>
    <scope>IDENTIFICATION</scope>
    <source>
        <tissue evidence="2">Blood</tissue>
    </source>
</reference>
<evidence type="ECO:0000313" key="2">
    <source>
        <dbReference type="RefSeq" id="XP_074202825.1"/>
    </source>
</evidence>
<dbReference type="Proteomes" id="UP001732780">
    <property type="component" value="Chromosome 18"/>
</dbReference>
<sequence length="526" mass="57007">MAASIGRWLLFLVVLRSFLGEAFGALGSGSSRDDDLLLPYSRARPRSVRDCTRVRAGSREHESWPLSPVTPGARGPTVRTFVSHFEHRAVAGHLTRAAEPLRTFSVLEPGGSGGCASRRRTTVEETARAAGCSVAQNGGFFRMDTGECLGNVVSDGRRVSSAGGLQNAQFGIRRDGTLVTGYLSEEEVLDTENPFVQLLSGVVWLIRNGSIYINESQAAECNETQETGSFSKFVNVISARTAVGHDRKGRLVLFHVDGQTEQRGINLWEMAEFLLKQDVVNAINLDGGGSATFVLNGTLASYPSDHCQDNMWRCPRRVSTVVCLHEPRCQPPDCNGHGTCVEGRCQCSGHFWQGAACNELDCGPANCSQHGLCTETGCHCEAGWTGSNCSEECPLGWYGPGCQSPCKCEHQCPCDPQTGNCSLARAPTLTSILSQVKQCLLPPEATLKAGELSLFTRTTWLALTLALVFLLLISAAANVSLFLGSRTERRRHLDGAYVYHPLQEMNGELLASEKEQLGDTCNPFKD</sequence>
<protein>
    <submittedName>
        <fullName evidence="2">N-acetylglucosamine-1-phosphodiester alpha-N-acetylglucosaminidase isoform X2</fullName>
    </submittedName>
</protein>
<proteinExistence type="predicted"/>
<evidence type="ECO:0000313" key="1">
    <source>
        <dbReference type="Proteomes" id="UP001732780"/>
    </source>
</evidence>
<accession>A0AC58NYG6</accession>
<gene>
    <name evidence="2" type="primary">NAGPA</name>
</gene>
<keyword evidence="1" id="KW-1185">Reference proteome</keyword>
<name>A0AC58NYG6_CAMBA</name>